<evidence type="ECO:0000313" key="2">
    <source>
        <dbReference type="Proteomes" id="UP000236500"/>
    </source>
</evidence>
<accession>A0ABX4XKE6</accession>
<dbReference type="Proteomes" id="UP000236500">
    <property type="component" value="Unassembled WGS sequence"/>
</dbReference>
<protein>
    <submittedName>
        <fullName evidence="1">Uncharacterized protein</fullName>
    </submittedName>
</protein>
<sequence>MSQTISETTMEINELVKPMLKGRKIPLGELQGLLKKIVDEIKDKTKVSTKWVREEQSFYNGEVTLRAKGRDICTYCIKYDLEQNLFIATEVL</sequence>
<name>A0ABX4XKE6_9LIST</name>
<dbReference type="EMBL" id="MPDH01000020">
    <property type="protein sequence ID" value="PNP88957.1"/>
    <property type="molecule type" value="Genomic_DNA"/>
</dbReference>
<evidence type="ECO:0000313" key="1">
    <source>
        <dbReference type="EMBL" id="PNP88957.1"/>
    </source>
</evidence>
<keyword evidence="2" id="KW-1185">Reference proteome</keyword>
<comment type="caution">
    <text evidence="1">The sequence shown here is derived from an EMBL/GenBank/DDBJ whole genome shotgun (WGS) entry which is preliminary data.</text>
</comment>
<dbReference type="RefSeq" id="WP_036089972.1">
    <property type="nucleotide sequence ID" value="NZ_JNFB01000008.1"/>
</dbReference>
<organism evidence="1 2">
    <name type="scientific">Listeria newyorkensis</name>
    <dbReference type="NCBI Taxonomy" id="1497681"/>
    <lineage>
        <taxon>Bacteria</taxon>
        <taxon>Bacillati</taxon>
        <taxon>Bacillota</taxon>
        <taxon>Bacilli</taxon>
        <taxon>Bacillales</taxon>
        <taxon>Listeriaceae</taxon>
        <taxon>Listeria</taxon>
    </lineage>
</organism>
<gene>
    <name evidence="1" type="ORF">BMT55_13885</name>
</gene>
<proteinExistence type="predicted"/>
<reference evidence="1 2" key="1">
    <citation type="submission" date="2016-11" db="EMBL/GenBank/DDBJ databases">
        <title>Whole Genome Sequence of Listeria newyorkensis.</title>
        <authorList>
            <person name="Frink S."/>
            <person name="Morales C."/>
            <person name="Kiang D."/>
        </authorList>
    </citation>
    <scope>NUCLEOTIDE SEQUENCE [LARGE SCALE GENOMIC DNA]</scope>
    <source>
        <strain evidence="1 2">F1604011-044</strain>
    </source>
</reference>